<evidence type="ECO:0000313" key="2">
    <source>
        <dbReference type="EMBL" id="XCM35951.1"/>
    </source>
</evidence>
<gene>
    <name evidence="2" type="ORF">ABWT76_004669</name>
</gene>
<dbReference type="InterPro" id="IPR011335">
    <property type="entry name" value="Restrct_endonuc-II-like"/>
</dbReference>
<dbReference type="GO" id="GO:0004519">
    <property type="term" value="F:endonuclease activity"/>
    <property type="evidence" value="ECO:0007669"/>
    <property type="project" value="UniProtKB-KW"/>
</dbReference>
<sequence length="188" mass="21161">MSLTSLTVKHLEKLQTQLQNDLDDYQIELRDGEIIVMGPSDIVSSYIGAQLSFLLKLWASPRGLGLVFDSSGGFILPNADLTAPDVSYVSRERMPRTVRYFSETVPDLVVEIKSQSDQIAKLRQKIEMFLDQGVKVGILIDPDELTATLYRPNQQPISFTNGETLTIPELLPGWELHISDLWPPVFEE</sequence>
<proteinExistence type="predicted"/>
<dbReference type="PANTHER" id="PTHR34107">
    <property type="entry name" value="SLL0198 PROTEIN-RELATED"/>
    <property type="match status" value="1"/>
</dbReference>
<organism evidence="2">
    <name type="scientific">Planktothricoides raciborskii GIHE-MW2</name>
    <dbReference type="NCBI Taxonomy" id="2792601"/>
    <lineage>
        <taxon>Bacteria</taxon>
        <taxon>Bacillati</taxon>
        <taxon>Cyanobacteriota</taxon>
        <taxon>Cyanophyceae</taxon>
        <taxon>Oscillatoriophycideae</taxon>
        <taxon>Oscillatoriales</taxon>
        <taxon>Oscillatoriaceae</taxon>
        <taxon>Planktothricoides</taxon>
    </lineage>
</organism>
<dbReference type="EMBL" id="CP159837">
    <property type="protein sequence ID" value="XCM35951.1"/>
    <property type="molecule type" value="Genomic_DNA"/>
</dbReference>
<keyword evidence="2" id="KW-0255">Endonuclease</keyword>
<dbReference type="SUPFAM" id="SSF52980">
    <property type="entry name" value="Restriction endonuclease-like"/>
    <property type="match status" value="1"/>
</dbReference>
<feature type="domain" description="Putative restriction endonuclease" evidence="1">
    <location>
        <begin position="17"/>
        <end position="178"/>
    </location>
</feature>
<dbReference type="AlphaFoldDB" id="A0AAU8JCE5"/>
<dbReference type="Pfam" id="PF05685">
    <property type="entry name" value="Uma2"/>
    <property type="match status" value="1"/>
</dbReference>
<keyword evidence="2" id="KW-0540">Nuclease</keyword>
<dbReference type="RefSeq" id="WP_054470283.1">
    <property type="nucleotide sequence ID" value="NZ_CP159837.1"/>
</dbReference>
<dbReference type="InterPro" id="IPR012296">
    <property type="entry name" value="Nuclease_put_TT1808"/>
</dbReference>
<dbReference type="Gene3D" id="3.90.1570.10">
    <property type="entry name" value="tt1808, chain A"/>
    <property type="match status" value="1"/>
</dbReference>
<evidence type="ECO:0000259" key="1">
    <source>
        <dbReference type="Pfam" id="PF05685"/>
    </source>
</evidence>
<accession>A0AAU8JCE5</accession>
<keyword evidence="2" id="KW-0378">Hydrolase</keyword>
<dbReference type="InterPro" id="IPR008538">
    <property type="entry name" value="Uma2"/>
</dbReference>
<protein>
    <submittedName>
        <fullName evidence="2">Uma2 family endonuclease</fullName>
    </submittedName>
</protein>
<reference evidence="2" key="1">
    <citation type="submission" date="2024-07" db="EMBL/GenBank/DDBJ databases">
        <authorList>
            <person name="Kim Y.J."/>
            <person name="Jeong J.Y."/>
        </authorList>
    </citation>
    <scope>NUCLEOTIDE SEQUENCE</scope>
    <source>
        <strain evidence="2">GIHE-MW2</strain>
    </source>
</reference>
<dbReference type="PANTHER" id="PTHR34107:SF7">
    <property type="entry name" value="SLR2092 PROTEIN"/>
    <property type="match status" value="1"/>
</dbReference>
<name>A0AAU8JCE5_9CYAN</name>
<dbReference type="CDD" id="cd06260">
    <property type="entry name" value="DUF820-like"/>
    <property type="match status" value="1"/>
</dbReference>